<feature type="transmembrane region" description="Helical" evidence="1">
    <location>
        <begin position="187"/>
        <end position="214"/>
    </location>
</feature>
<gene>
    <name evidence="2" type="ORF">FRX57_05265</name>
</gene>
<evidence type="ECO:0000256" key="1">
    <source>
        <dbReference type="SAM" id="Phobius"/>
    </source>
</evidence>
<name>A0A5C5SDD9_9STRE</name>
<feature type="transmembrane region" description="Helical" evidence="1">
    <location>
        <begin position="12"/>
        <end position="38"/>
    </location>
</feature>
<keyword evidence="1" id="KW-1133">Transmembrane helix</keyword>
<proteinExistence type="predicted"/>
<feature type="transmembrane region" description="Helical" evidence="1">
    <location>
        <begin position="416"/>
        <end position="434"/>
    </location>
</feature>
<protein>
    <submittedName>
        <fullName evidence="2">YfhO family protein</fullName>
    </submittedName>
</protein>
<keyword evidence="1" id="KW-0812">Transmembrane</keyword>
<reference evidence="2 3" key="1">
    <citation type="submission" date="2019-08" db="EMBL/GenBank/DDBJ databases">
        <authorList>
            <person name="Lei W."/>
        </authorList>
    </citation>
    <scope>NUCLEOTIDE SEQUENCE [LARGE SCALE GENOMIC DNA]</scope>
    <source>
        <strain evidence="2 3">CCUG 66496</strain>
    </source>
</reference>
<feature type="transmembrane region" description="Helical" evidence="1">
    <location>
        <begin position="387"/>
        <end position="404"/>
    </location>
</feature>
<dbReference type="PANTHER" id="PTHR38454">
    <property type="entry name" value="INTEGRAL MEMBRANE PROTEIN-RELATED"/>
    <property type="match status" value="1"/>
</dbReference>
<comment type="caution">
    <text evidence="2">The sequence shown here is derived from an EMBL/GenBank/DDBJ whole genome shotgun (WGS) entry which is preliminary data.</text>
</comment>
<dbReference type="EMBL" id="VOHL01000003">
    <property type="protein sequence ID" value="TWS97696.1"/>
    <property type="molecule type" value="Genomic_DNA"/>
</dbReference>
<keyword evidence="3" id="KW-1185">Reference proteome</keyword>
<evidence type="ECO:0000313" key="3">
    <source>
        <dbReference type="Proteomes" id="UP000317430"/>
    </source>
</evidence>
<dbReference type="AlphaFoldDB" id="A0A5C5SDD9"/>
<dbReference type="Proteomes" id="UP000317430">
    <property type="component" value="Unassembled WGS sequence"/>
</dbReference>
<dbReference type="OrthoDB" id="9815466at2"/>
<keyword evidence="1" id="KW-0472">Membrane</keyword>
<dbReference type="RefSeq" id="WP_146567404.1">
    <property type="nucleotide sequence ID" value="NZ_VOHL01000003.1"/>
</dbReference>
<feature type="transmembrane region" description="Helical" evidence="1">
    <location>
        <begin position="441"/>
        <end position="461"/>
    </location>
</feature>
<feature type="transmembrane region" description="Helical" evidence="1">
    <location>
        <begin position="135"/>
        <end position="155"/>
    </location>
</feature>
<organism evidence="2 3">
    <name type="scientific">Streptococcus cuniculipharyngis</name>
    <dbReference type="NCBI Taxonomy" id="1562651"/>
    <lineage>
        <taxon>Bacteria</taxon>
        <taxon>Bacillati</taxon>
        <taxon>Bacillota</taxon>
        <taxon>Bacilli</taxon>
        <taxon>Lactobacillales</taxon>
        <taxon>Streptococcaceae</taxon>
        <taxon>Streptococcus</taxon>
    </lineage>
</organism>
<feature type="transmembrane region" description="Helical" evidence="1">
    <location>
        <begin position="360"/>
        <end position="380"/>
    </location>
</feature>
<feature type="transmembrane region" description="Helical" evidence="1">
    <location>
        <begin position="834"/>
        <end position="853"/>
    </location>
</feature>
<feature type="transmembrane region" description="Helical" evidence="1">
    <location>
        <begin position="321"/>
        <end position="340"/>
    </location>
</feature>
<feature type="transmembrane region" description="Helical" evidence="1">
    <location>
        <begin position="162"/>
        <end position="181"/>
    </location>
</feature>
<dbReference type="Pfam" id="PF09586">
    <property type="entry name" value="YfhO"/>
    <property type="match status" value="1"/>
</dbReference>
<feature type="transmembrane region" description="Helical" evidence="1">
    <location>
        <begin position="294"/>
        <end position="314"/>
    </location>
</feature>
<feature type="transmembrane region" description="Helical" evidence="1">
    <location>
        <begin position="109"/>
        <end position="129"/>
    </location>
</feature>
<feature type="transmembrane region" description="Helical" evidence="1">
    <location>
        <begin position="235"/>
        <end position="255"/>
    </location>
</feature>
<evidence type="ECO:0000313" key="2">
    <source>
        <dbReference type="EMBL" id="TWS97696.1"/>
    </source>
</evidence>
<sequence length="862" mass="97835">MTIPPKFSKYANLIFYIISFLLPLFIVFASLLSLGISWGSDRTILASDGFHQYVIFAETLKNILHGTDSLFYTFTSGLGLNFYALTSYYLGSFLSPLVYFFNNQTMGDALYLLTLLKFGLIGLSSAYSLKKLYKTVNLPLLLGLSTSYSLMSFATSQLEINMWLDVFILIPLIILGLHQVLQGQGKILYYLTLTTLFIQNYYFGFMTAIFLVLYVFVQETKINSWKDRFNSFKQFTIVSILSGLSSAVMLLPTYLDLKAHGEKFTPITSLFTDGAWYLDLFAKNVVGAYDTTKFGAIPMIYVGIFPLILCLTFFTLKTVKFSVKLAYALLLIFITTSFYLQPLDLLWQGMHAPNMFLHRYAWLLSLTIILLAGETLTHLSTIRWKQFLFPFGLLIAGFTLTAFFTKKYDFLEPVNLILTAAFVLAYLIILVSFTEKQVTKLVFIIFTLIFTITEIGVNTYYQVNGVSTEWVFPARDSYQKNMVEINKLVAYAKENSDSFFRMERLHPQTGNDSMKFNYYGLSQFSSIRNRSSSSTLDRFGFKSTGTNLNLRYQNNTIIMDSLLGIKYNFSQNMPSKFGFQEVYENTGMKLYQNSYASQLGILTEGIYKNFDMTVNTLDNQTKFLNQLSGLSQNYFTRLNASLEQGATILDNQITVTQAEDKTTSVSYLVQIPADRQVYVSVPNLTLSNEDNKTVQINIDGRDYQYTTSNAYSFFNLGNYNQAGTHRIVFSFPSQEKVTFTPPNFYALNLTNYDKAMSIINQKDIQVTSNKNKVTAFYKTDKEASILFTLPYDKGWTAKQNGHPLPIRKAQNGFMAVDVQSGSGTIVLTFMPKGFLLGLGISLLGLLFFCLYLIKGNKTAKTN</sequence>
<accession>A0A5C5SDD9</accession>
<feature type="transmembrane region" description="Helical" evidence="1">
    <location>
        <begin position="80"/>
        <end position="102"/>
    </location>
</feature>
<dbReference type="InterPro" id="IPR018580">
    <property type="entry name" value="Uncharacterised_YfhO"/>
</dbReference>
<dbReference type="PANTHER" id="PTHR38454:SF1">
    <property type="entry name" value="INTEGRAL MEMBRANE PROTEIN"/>
    <property type="match status" value="1"/>
</dbReference>